<dbReference type="SUPFAM" id="SSF117070">
    <property type="entry name" value="LEA14-like"/>
    <property type="match status" value="1"/>
</dbReference>
<proteinExistence type="predicted"/>
<keyword evidence="1" id="KW-0812">Transmembrane</keyword>
<reference evidence="2 3" key="1">
    <citation type="submission" date="2019-02" db="EMBL/GenBank/DDBJ databases">
        <authorList>
            <person name="Lehtovirta-Morley E L."/>
        </authorList>
    </citation>
    <scope>NUCLEOTIDE SEQUENCE [LARGE SCALE GENOMIC DNA]</scope>
    <source>
        <strain evidence="2">NFRAN1</strain>
    </source>
</reference>
<evidence type="ECO:0000313" key="3">
    <source>
        <dbReference type="Proteomes" id="UP000294299"/>
    </source>
</evidence>
<dbReference type="AlphaFoldDB" id="A0A484IAZ7"/>
<sequence>MFLSRRRLVLIGTATVIVGVIVLLPLILTITLPDLDALSIIVKKIELEDISNDNNTATLNVVFNIQNPTDKALTTSKIDYELIADGELLGEFSKSYIDIPVNGRPQLLANTDTNISSVIEAPILDKNIRLDLLRNNQAIENIEWIINGNAIIESGFSSASKVFNATW</sequence>
<name>A0A484IAZ7_9ARCH</name>
<keyword evidence="1" id="KW-0472">Membrane</keyword>
<evidence type="ECO:0008006" key="4">
    <source>
        <dbReference type="Google" id="ProtNLM"/>
    </source>
</evidence>
<accession>A0A484IAZ7</accession>
<feature type="transmembrane region" description="Helical" evidence="1">
    <location>
        <begin position="7"/>
        <end position="28"/>
    </location>
</feature>
<organism evidence="2 3">
    <name type="scientific">Candidatus Nitrosocosmicus franklandianus</name>
    <dbReference type="NCBI Taxonomy" id="1798806"/>
    <lineage>
        <taxon>Archaea</taxon>
        <taxon>Nitrososphaerota</taxon>
        <taxon>Nitrososphaeria</taxon>
        <taxon>Nitrososphaerales</taxon>
        <taxon>Nitrososphaeraceae</taxon>
        <taxon>Candidatus Nitrosocosmicus</taxon>
    </lineage>
</organism>
<protein>
    <recommendedName>
        <fullName evidence="4">Late embryogenesis abundant protein</fullName>
    </recommendedName>
</protein>
<dbReference type="EMBL" id="LR216287">
    <property type="protein sequence ID" value="VFJ13195.1"/>
    <property type="molecule type" value="Genomic_DNA"/>
</dbReference>
<dbReference type="RefSeq" id="WP_134483140.1">
    <property type="nucleotide sequence ID" value="NZ_LR216287.1"/>
</dbReference>
<dbReference type="GeneID" id="39420350"/>
<evidence type="ECO:0000256" key="1">
    <source>
        <dbReference type="SAM" id="Phobius"/>
    </source>
</evidence>
<dbReference type="Gene3D" id="2.60.40.1820">
    <property type="match status" value="1"/>
</dbReference>
<dbReference type="OrthoDB" id="10027at2157"/>
<dbReference type="Proteomes" id="UP000294299">
    <property type="component" value="Chromosome NFRAN"/>
</dbReference>
<evidence type="ECO:0000313" key="2">
    <source>
        <dbReference type="EMBL" id="VFJ13195.1"/>
    </source>
</evidence>
<dbReference type="KEGG" id="nfn:NFRAN_0873"/>
<gene>
    <name evidence="2" type="ORF">NFRAN_0873</name>
</gene>
<keyword evidence="3" id="KW-1185">Reference proteome</keyword>
<keyword evidence="1" id="KW-1133">Transmembrane helix</keyword>